<dbReference type="SUPFAM" id="SSF56672">
    <property type="entry name" value="DNA/RNA polymerases"/>
    <property type="match status" value="1"/>
</dbReference>
<name>A0AAV3PR42_LITER</name>
<gene>
    <name evidence="2" type="ORF">LIER_11823</name>
</gene>
<reference evidence="2 3" key="1">
    <citation type="submission" date="2024-01" db="EMBL/GenBank/DDBJ databases">
        <title>The complete chloroplast genome sequence of Lithospermum erythrorhizon: insights into the phylogenetic relationship among Boraginaceae species and the maternal lineages of purple gromwells.</title>
        <authorList>
            <person name="Okada T."/>
            <person name="Watanabe K."/>
        </authorList>
    </citation>
    <scope>NUCLEOTIDE SEQUENCE [LARGE SCALE GENOMIC DNA]</scope>
</reference>
<keyword evidence="2" id="KW-0472">Membrane</keyword>
<dbReference type="EMBL" id="BAABME010002219">
    <property type="protein sequence ID" value="GAA0153631.1"/>
    <property type="molecule type" value="Genomic_DNA"/>
</dbReference>
<organism evidence="2 3">
    <name type="scientific">Lithospermum erythrorhizon</name>
    <name type="common">Purple gromwell</name>
    <name type="synonym">Lithospermum officinale var. erythrorhizon</name>
    <dbReference type="NCBI Taxonomy" id="34254"/>
    <lineage>
        <taxon>Eukaryota</taxon>
        <taxon>Viridiplantae</taxon>
        <taxon>Streptophyta</taxon>
        <taxon>Embryophyta</taxon>
        <taxon>Tracheophyta</taxon>
        <taxon>Spermatophyta</taxon>
        <taxon>Magnoliopsida</taxon>
        <taxon>eudicotyledons</taxon>
        <taxon>Gunneridae</taxon>
        <taxon>Pentapetalae</taxon>
        <taxon>asterids</taxon>
        <taxon>lamiids</taxon>
        <taxon>Boraginales</taxon>
        <taxon>Boraginaceae</taxon>
        <taxon>Boraginoideae</taxon>
        <taxon>Lithospermeae</taxon>
        <taxon>Lithospermum</taxon>
    </lineage>
</organism>
<evidence type="ECO:0000259" key="1">
    <source>
        <dbReference type="Pfam" id="PF07727"/>
    </source>
</evidence>
<protein>
    <submittedName>
        <fullName evidence="2">Transmembrane signal receptor</fullName>
    </submittedName>
</protein>
<dbReference type="Proteomes" id="UP001454036">
    <property type="component" value="Unassembled WGS sequence"/>
</dbReference>
<keyword evidence="3" id="KW-1185">Reference proteome</keyword>
<proteinExistence type="predicted"/>
<accession>A0AAV3PR42</accession>
<keyword evidence="2" id="KW-0812">Transmembrane</keyword>
<dbReference type="InterPro" id="IPR013103">
    <property type="entry name" value="RVT_2"/>
</dbReference>
<dbReference type="AlphaFoldDB" id="A0AAV3PR42"/>
<keyword evidence="2" id="KW-0675">Receptor</keyword>
<comment type="caution">
    <text evidence="2">The sequence shown here is derived from an EMBL/GenBank/DDBJ whole genome shotgun (WGS) entry which is preliminary data.</text>
</comment>
<evidence type="ECO:0000313" key="2">
    <source>
        <dbReference type="EMBL" id="GAA0153631.1"/>
    </source>
</evidence>
<feature type="domain" description="Reverse transcriptase Ty1/copia-type" evidence="1">
    <location>
        <begin position="4"/>
        <end position="138"/>
    </location>
</feature>
<dbReference type="InterPro" id="IPR043502">
    <property type="entry name" value="DNA/RNA_pol_sf"/>
</dbReference>
<evidence type="ECO:0000313" key="3">
    <source>
        <dbReference type="Proteomes" id="UP001454036"/>
    </source>
</evidence>
<sequence>MESWPPRKKALGCKWIYKIKYHSDGTIERLKARLVNFGNHPLEGIDYNETFASVAKMVTVRTFPAVAAARNWELHWMDVHNAFLHGDLHEEFYMKLPPGLVIDHPGMVCRLKKSLYGLREAPRSWFAKLAASLKKYGFL</sequence>
<dbReference type="Pfam" id="PF07727">
    <property type="entry name" value="RVT_2"/>
    <property type="match status" value="1"/>
</dbReference>